<feature type="compositionally biased region" description="Basic and acidic residues" evidence="2">
    <location>
        <begin position="140"/>
        <end position="150"/>
    </location>
</feature>
<name>A0AAV2YJX3_9STRA</name>
<dbReference type="AlphaFoldDB" id="A0AAV2YJX3"/>
<evidence type="ECO:0000313" key="3">
    <source>
        <dbReference type="EMBL" id="DAZ92999.1"/>
    </source>
</evidence>
<organism evidence="3 4">
    <name type="scientific">Lagenidium giganteum</name>
    <dbReference type="NCBI Taxonomy" id="4803"/>
    <lineage>
        <taxon>Eukaryota</taxon>
        <taxon>Sar</taxon>
        <taxon>Stramenopiles</taxon>
        <taxon>Oomycota</taxon>
        <taxon>Peronosporomycetes</taxon>
        <taxon>Pythiales</taxon>
        <taxon>Pythiaceae</taxon>
    </lineage>
</organism>
<keyword evidence="1" id="KW-0175">Coiled coil</keyword>
<accession>A0AAV2YJX3</accession>
<keyword evidence="4" id="KW-1185">Reference proteome</keyword>
<sequence length="289" mass="32377">MNEQLRRIDVVREMLSIEQKKKNKTRCVLVLADPANGHACVEEELMAPSARLCHEFVLAVLAAQQSARRKHSMLAGAVRAVETTNSDASPVPSPRSHDRARSGAPIKRAAASSTAAAARATAAINRLRARENEDSLDVDLPGRRAGERWRPSAYSATGAGGGSQTPQQELHILMRVESALRQLEREKAQARERELQLTHEVQALQDALRVKDAERKFMEEQFAQLAMEKEEWKQAADRAQQALGQMEDELLIAREESQLLSSEQSRLKHQNKELLTHVHRLDSLVYGRF</sequence>
<evidence type="ECO:0000256" key="2">
    <source>
        <dbReference type="SAM" id="MobiDB-lite"/>
    </source>
</evidence>
<dbReference type="EMBL" id="DAKRPA010000357">
    <property type="protein sequence ID" value="DAZ92999.1"/>
    <property type="molecule type" value="Genomic_DNA"/>
</dbReference>
<evidence type="ECO:0000256" key="1">
    <source>
        <dbReference type="SAM" id="Coils"/>
    </source>
</evidence>
<comment type="caution">
    <text evidence="3">The sequence shown here is derived from an EMBL/GenBank/DDBJ whole genome shotgun (WGS) entry which is preliminary data.</text>
</comment>
<evidence type="ECO:0000313" key="4">
    <source>
        <dbReference type="Proteomes" id="UP001146120"/>
    </source>
</evidence>
<dbReference type="Proteomes" id="UP001146120">
    <property type="component" value="Unassembled WGS sequence"/>
</dbReference>
<feature type="region of interest" description="Disordered" evidence="2">
    <location>
        <begin position="137"/>
        <end position="166"/>
    </location>
</feature>
<feature type="region of interest" description="Disordered" evidence="2">
    <location>
        <begin position="81"/>
        <end position="115"/>
    </location>
</feature>
<protein>
    <submittedName>
        <fullName evidence="3">Uncharacterized protein</fullName>
    </submittedName>
</protein>
<gene>
    <name evidence="3" type="ORF">N0F65_011496</name>
</gene>
<proteinExistence type="predicted"/>
<reference evidence="3" key="2">
    <citation type="journal article" date="2023" name="Microbiol Resour">
        <title>Decontamination and Annotation of the Draft Genome Sequence of the Oomycete Lagenidium giganteum ARSEF 373.</title>
        <authorList>
            <person name="Morgan W.R."/>
            <person name="Tartar A."/>
        </authorList>
    </citation>
    <scope>NUCLEOTIDE SEQUENCE</scope>
    <source>
        <strain evidence="3">ARSEF 373</strain>
    </source>
</reference>
<feature type="coiled-coil region" evidence="1">
    <location>
        <begin position="173"/>
        <end position="256"/>
    </location>
</feature>
<reference evidence="3" key="1">
    <citation type="submission" date="2022-11" db="EMBL/GenBank/DDBJ databases">
        <authorList>
            <person name="Morgan W.R."/>
            <person name="Tartar A."/>
        </authorList>
    </citation>
    <scope>NUCLEOTIDE SEQUENCE</scope>
    <source>
        <strain evidence="3">ARSEF 373</strain>
    </source>
</reference>